<dbReference type="AlphaFoldDB" id="A0A5R9F3P6"/>
<evidence type="ECO:0000259" key="3">
    <source>
        <dbReference type="Pfam" id="PF03816"/>
    </source>
</evidence>
<dbReference type="InterPro" id="IPR050922">
    <property type="entry name" value="LytR/CpsA/Psr_CW_biosynth"/>
</dbReference>
<comment type="similarity">
    <text evidence="1">Belongs to the LytR/CpsA/Psr (LCP) family.</text>
</comment>
<gene>
    <name evidence="4" type="ORF">FCL54_22400</name>
</gene>
<evidence type="ECO:0000313" key="5">
    <source>
        <dbReference type="Proteomes" id="UP000308230"/>
    </source>
</evidence>
<sequence length="328" mass="37100">MGGEETRKSRLKQKKKKKKWVRNIFIVFLVLFAAVVGYGGYLYNKVSNVTKDSYVEPARGEKSELRKKEFDTGKDHFSVLFLGVDDRNQKTSTGRSDAMILATFNRDKNSVKLVSIPRDSYVEIPGHGKDKITHAHAFGGIDLTIETVEKLFDIPVDEVVRVNFAAFKTVINELGGINVTIEDKYVADQIRKETHGQVDLKVGEQELDGEAALAYARTRKADSDLKRGQRQMEIIKASINKLKSFSSVPKYGDVLDRIGENLTMSLTLKEAVGLYPFINSLDDIETLQLKGSDYWADRYYYKLDDESLEKIKSELKKHLEIDEASGES</sequence>
<dbReference type="EMBL" id="SWLG01000030">
    <property type="protein sequence ID" value="TLS35074.1"/>
    <property type="molecule type" value="Genomic_DNA"/>
</dbReference>
<dbReference type="Pfam" id="PF03816">
    <property type="entry name" value="LytR_cpsA_psr"/>
    <property type="match status" value="1"/>
</dbReference>
<keyword evidence="2" id="KW-0812">Transmembrane</keyword>
<evidence type="ECO:0000256" key="1">
    <source>
        <dbReference type="ARBA" id="ARBA00006068"/>
    </source>
</evidence>
<name>A0A5R9F3P6_9BACL</name>
<keyword evidence="2" id="KW-0472">Membrane</keyword>
<evidence type="ECO:0000313" key="4">
    <source>
        <dbReference type="EMBL" id="TLS35074.1"/>
    </source>
</evidence>
<protein>
    <submittedName>
        <fullName evidence="4">LytR family transcriptional regulator</fullName>
    </submittedName>
</protein>
<dbReference type="PANTHER" id="PTHR33392:SF3">
    <property type="entry name" value="POLYISOPRENYL-TEICHOIC ACID--PEPTIDOGLYCAN TEICHOIC ACID TRANSFERASE TAGT"/>
    <property type="match status" value="1"/>
</dbReference>
<dbReference type="InterPro" id="IPR004474">
    <property type="entry name" value="LytR_CpsA_psr"/>
</dbReference>
<dbReference type="RefSeq" id="WP_138129530.1">
    <property type="nucleotide sequence ID" value="NZ_SWLG01000030.1"/>
</dbReference>
<evidence type="ECO:0000256" key="2">
    <source>
        <dbReference type="SAM" id="Phobius"/>
    </source>
</evidence>
<dbReference type="Proteomes" id="UP000308230">
    <property type="component" value="Unassembled WGS sequence"/>
</dbReference>
<feature type="transmembrane region" description="Helical" evidence="2">
    <location>
        <begin position="20"/>
        <end position="43"/>
    </location>
</feature>
<accession>A0A5R9F3P6</accession>
<dbReference type="GO" id="GO:0071555">
    <property type="term" value="P:cell wall organization"/>
    <property type="evidence" value="ECO:0007669"/>
    <property type="project" value="UniProtKB-KW"/>
</dbReference>
<keyword evidence="2" id="KW-1133">Transmembrane helix</keyword>
<reference evidence="4 5" key="1">
    <citation type="submission" date="2019-04" db="EMBL/GenBank/DDBJ databases">
        <title>Bacillus caeni sp. nov., a bacterium isolated from mangrove sediment.</title>
        <authorList>
            <person name="Huang H."/>
            <person name="Mo K."/>
            <person name="Hu Y."/>
        </authorList>
    </citation>
    <scope>NUCLEOTIDE SEQUENCE [LARGE SCALE GENOMIC DNA]</scope>
    <source>
        <strain evidence="4 5">HB172195</strain>
    </source>
</reference>
<dbReference type="OrthoDB" id="27330at2"/>
<keyword evidence="5" id="KW-1185">Reference proteome</keyword>
<proteinExistence type="inferred from homology"/>
<dbReference type="NCBIfam" id="TIGR00350">
    <property type="entry name" value="lytR_cpsA_psr"/>
    <property type="match status" value="1"/>
</dbReference>
<dbReference type="Gene3D" id="3.40.630.190">
    <property type="entry name" value="LCP protein"/>
    <property type="match status" value="1"/>
</dbReference>
<dbReference type="PANTHER" id="PTHR33392">
    <property type="entry name" value="POLYISOPRENYL-TEICHOIC ACID--PEPTIDOGLYCAN TEICHOIC ACID TRANSFERASE TAGU"/>
    <property type="match status" value="1"/>
</dbReference>
<dbReference type="Gene3D" id="3.30.420.590">
    <property type="match status" value="1"/>
</dbReference>
<organism evidence="4 5">
    <name type="scientific">Exobacillus caeni</name>
    <dbReference type="NCBI Taxonomy" id="2574798"/>
    <lineage>
        <taxon>Bacteria</taxon>
        <taxon>Bacillati</taxon>
        <taxon>Bacillota</taxon>
        <taxon>Bacilli</taxon>
        <taxon>Bacillales</taxon>
        <taxon>Guptibacillaceae</taxon>
        <taxon>Exobacillus</taxon>
    </lineage>
</organism>
<feature type="domain" description="Cell envelope-related transcriptional attenuator" evidence="3">
    <location>
        <begin position="95"/>
        <end position="243"/>
    </location>
</feature>
<comment type="caution">
    <text evidence="4">The sequence shown here is derived from an EMBL/GenBank/DDBJ whole genome shotgun (WGS) entry which is preliminary data.</text>
</comment>